<dbReference type="PANTHER" id="PTHR31630:SF6">
    <property type="entry name" value="PHYTANOYL-COA DIOXYGENASE-RELATED"/>
    <property type="match status" value="1"/>
</dbReference>
<organism evidence="1 2">
    <name type="scientific">Sphingomonas alpina</name>
    <dbReference type="NCBI Taxonomy" id="653931"/>
    <lineage>
        <taxon>Bacteria</taxon>
        <taxon>Pseudomonadati</taxon>
        <taxon>Pseudomonadota</taxon>
        <taxon>Alphaproteobacteria</taxon>
        <taxon>Sphingomonadales</taxon>
        <taxon>Sphingomonadaceae</taxon>
        <taxon>Sphingomonas</taxon>
    </lineage>
</organism>
<dbReference type="KEGG" id="spap:H3Z74_11460"/>
<dbReference type="SUPFAM" id="SSF51197">
    <property type="entry name" value="Clavaminate synthase-like"/>
    <property type="match status" value="1"/>
</dbReference>
<accession>A0A7H0LQM7</accession>
<dbReference type="InterPro" id="IPR008775">
    <property type="entry name" value="Phytyl_CoA_dOase-like"/>
</dbReference>
<keyword evidence="1" id="KW-0223">Dioxygenase</keyword>
<dbReference type="Gene3D" id="2.60.120.620">
    <property type="entry name" value="q2cbj1_9rhob like domain"/>
    <property type="match status" value="1"/>
</dbReference>
<keyword evidence="1" id="KW-0560">Oxidoreductase</keyword>
<reference evidence="1 2" key="1">
    <citation type="submission" date="2020-09" db="EMBL/GenBank/DDBJ databases">
        <title>Sphingomonas sp., a new species isolated from pork steak.</title>
        <authorList>
            <person name="Heidler von Heilborn D."/>
        </authorList>
    </citation>
    <scope>NUCLEOTIDE SEQUENCE [LARGE SCALE GENOMIC DNA]</scope>
    <source>
        <strain evidence="2">S8-3T</strain>
    </source>
</reference>
<name>A0A7H0LQM7_9SPHN</name>
<keyword evidence="2" id="KW-1185">Reference proteome</keyword>
<dbReference type="Proteomes" id="UP000516148">
    <property type="component" value="Chromosome"/>
</dbReference>
<dbReference type="Pfam" id="PF05721">
    <property type="entry name" value="PhyH"/>
    <property type="match status" value="1"/>
</dbReference>
<dbReference type="EMBL" id="CP061038">
    <property type="protein sequence ID" value="QNQ11980.1"/>
    <property type="molecule type" value="Genomic_DNA"/>
</dbReference>
<protein>
    <submittedName>
        <fullName evidence="1">Phytanoyl-CoA dioxygenase family protein</fullName>
    </submittedName>
</protein>
<evidence type="ECO:0000313" key="1">
    <source>
        <dbReference type="EMBL" id="QNQ11980.1"/>
    </source>
</evidence>
<dbReference type="GO" id="GO:0016706">
    <property type="term" value="F:2-oxoglutarate-dependent dioxygenase activity"/>
    <property type="evidence" value="ECO:0007669"/>
    <property type="project" value="UniProtKB-ARBA"/>
</dbReference>
<dbReference type="AlphaFoldDB" id="A0A7H0LQM7"/>
<proteinExistence type="predicted"/>
<evidence type="ECO:0000313" key="2">
    <source>
        <dbReference type="Proteomes" id="UP000516148"/>
    </source>
</evidence>
<gene>
    <name evidence="1" type="ORF">H3Z74_11460</name>
</gene>
<sequence>MRGLATYWASLTGRSGEALPYEQWRTLLDTLGLGIEQVTTHAGRQRPDYDGFVAWILDIAGMPDPVTVARYHAQIDGTVPPDLVRSQLAAIDAAPPALNDAELASWAEDGVVVLRNAITAAEAEAAAEALWELVGGQAADPDSWYDRSRRQGIMIQHFQHPAQAVIRRSSRIHKAFAQLWGTADLWMTTDRMSFNPPERPGDPFPGPHLHWDASLTRPIPFGTQGILYLTDTAADQGALQLVPGFHRRIDAWLDSLGDRHPREVDLSADAVTIPARAGDLVIWREDLPHGASPNRSPRPRLAQYLTMYSAEPQPKRPWL</sequence>
<dbReference type="PANTHER" id="PTHR31630">
    <property type="entry name" value="PHYTANOYL-COA DIOXYGENASE-RELATED-RELATED"/>
    <property type="match status" value="1"/>
</dbReference>